<evidence type="ECO:0000313" key="3">
    <source>
        <dbReference type="Proteomes" id="UP000244855"/>
    </source>
</evidence>
<evidence type="ECO:0000256" key="1">
    <source>
        <dbReference type="SAM" id="Phobius"/>
    </source>
</evidence>
<organism evidence="2 3">
    <name type="scientific">Periconia macrospinosa</name>
    <dbReference type="NCBI Taxonomy" id="97972"/>
    <lineage>
        <taxon>Eukaryota</taxon>
        <taxon>Fungi</taxon>
        <taxon>Dikarya</taxon>
        <taxon>Ascomycota</taxon>
        <taxon>Pezizomycotina</taxon>
        <taxon>Dothideomycetes</taxon>
        <taxon>Pleosporomycetidae</taxon>
        <taxon>Pleosporales</taxon>
        <taxon>Massarineae</taxon>
        <taxon>Periconiaceae</taxon>
        <taxon>Periconia</taxon>
    </lineage>
</organism>
<keyword evidence="3" id="KW-1185">Reference proteome</keyword>
<sequence length="69" mass="8018">MIHIQYIALLSYMGWKGYRLAIYVSTCIYPSHLFGYFLIQFHSIAHQPRTCVFLHPTASVLKKACECVH</sequence>
<proteinExistence type="predicted"/>
<dbReference type="EMBL" id="KZ805316">
    <property type="protein sequence ID" value="PVI05106.1"/>
    <property type="molecule type" value="Genomic_DNA"/>
</dbReference>
<name>A0A2V1E456_9PLEO</name>
<keyword evidence="1" id="KW-0472">Membrane</keyword>
<reference evidence="2 3" key="1">
    <citation type="journal article" date="2018" name="Sci. Rep.">
        <title>Comparative genomics provides insights into the lifestyle and reveals functional heterogeneity of dark septate endophytic fungi.</title>
        <authorList>
            <person name="Knapp D.G."/>
            <person name="Nemeth J.B."/>
            <person name="Barry K."/>
            <person name="Hainaut M."/>
            <person name="Henrissat B."/>
            <person name="Johnson J."/>
            <person name="Kuo A."/>
            <person name="Lim J.H.P."/>
            <person name="Lipzen A."/>
            <person name="Nolan M."/>
            <person name="Ohm R.A."/>
            <person name="Tamas L."/>
            <person name="Grigoriev I.V."/>
            <person name="Spatafora J.W."/>
            <person name="Nagy L.G."/>
            <person name="Kovacs G.M."/>
        </authorList>
    </citation>
    <scope>NUCLEOTIDE SEQUENCE [LARGE SCALE GENOMIC DNA]</scope>
    <source>
        <strain evidence="2 3">DSE2036</strain>
    </source>
</reference>
<feature type="transmembrane region" description="Helical" evidence="1">
    <location>
        <begin position="20"/>
        <end position="39"/>
    </location>
</feature>
<dbReference type="Proteomes" id="UP000244855">
    <property type="component" value="Unassembled WGS sequence"/>
</dbReference>
<protein>
    <submittedName>
        <fullName evidence="2">Uncharacterized protein</fullName>
    </submittedName>
</protein>
<dbReference type="AlphaFoldDB" id="A0A2V1E456"/>
<gene>
    <name evidence="2" type="ORF">DM02DRAFT_127100</name>
</gene>
<keyword evidence="1" id="KW-1133">Transmembrane helix</keyword>
<keyword evidence="1" id="KW-0812">Transmembrane</keyword>
<accession>A0A2V1E456</accession>
<evidence type="ECO:0000313" key="2">
    <source>
        <dbReference type="EMBL" id="PVI05106.1"/>
    </source>
</evidence>